<feature type="compositionally biased region" description="Basic and acidic residues" evidence="1">
    <location>
        <begin position="104"/>
        <end position="120"/>
    </location>
</feature>
<dbReference type="AlphaFoldDB" id="A0A6A6SPQ1"/>
<keyword evidence="3" id="KW-1185">Reference proteome</keyword>
<gene>
    <name evidence="2" type="ORF">K491DRAFT_735918</name>
</gene>
<reference evidence="2" key="1">
    <citation type="journal article" date="2020" name="Stud. Mycol.">
        <title>101 Dothideomycetes genomes: a test case for predicting lifestyles and emergence of pathogens.</title>
        <authorList>
            <person name="Haridas S."/>
            <person name="Albert R."/>
            <person name="Binder M."/>
            <person name="Bloem J."/>
            <person name="Labutti K."/>
            <person name="Salamov A."/>
            <person name="Andreopoulos B."/>
            <person name="Baker S."/>
            <person name="Barry K."/>
            <person name="Bills G."/>
            <person name="Bluhm B."/>
            <person name="Cannon C."/>
            <person name="Castanera R."/>
            <person name="Culley D."/>
            <person name="Daum C."/>
            <person name="Ezra D."/>
            <person name="Gonzalez J."/>
            <person name="Henrissat B."/>
            <person name="Kuo A."/>
            <person name="Liang C."/>
            <person name="Lipzen A."/>
            <person name="Lutzoni F."/>
            <person name="Magnuson J."/>
            <person name="Mondo S."/>
            <person name="Nolan M."/>
            <person name="Ohm R."/>
            <person name="Pangilinan J."/>
            <person name="Park H.-J."/>
            <person name="Ramirez L."/>
            <person name="Alfaro M."/>
            <person name="Sun H."/>
            <person name="Tritt A."/>
            <person name="Yoshinaga Y."/>
            <person name="Zwiers L.-H."/>
            <person name="Turgeon B."/>
            <person name="Goodwin S."/>
            <person name="Spatafora J."/>
            <person name="Crous P."/>
            <person name="Grigoriev I."/>
        </authorList>
    </citation>
    <scope>NUCLEOTIDE SEQUENCE</scope>
    <source>
        <strain evidence="2">CBS 122681</strain>
    </source>
</reference>
<feature type="compositionally biased region" description="Basic and acidic residues" evidence="1">
    <location>
        <begin position="73"/>
        <end position="91"/>
    </location>
</feature>
<evidence type="ECO:0000313" key="2">
    <source>
        <dbReference type="EMBL" id="KAF2648947.1"/>
    </source>
</evidence>
<proteinExistence type="predicted"/>
<dbReference type="EMBL" id="MU004514">
    <property type="protein sequence ID" value="KAF2648947.1"/>
    <property type="molecule type" value="Genomic_DNA"/>
</dbReference>
<organism evidence="2 3">
    <name type="scientific">Lophiostoma macrostomum CBS 122681</name>
    <dbReference type="NCBI Taxonomy" id="1314788"/>
    <lineage>
        <taxon>Eukaryota</taxon>
        <taxon>Fungi</taxon>
        <taxon>Dikarya</taxon>
        <taxon>Ascomycota</taxon>
        <taxon>Pezizomycotina</taxon>
        <taxon>Dothideomycetes</taxon>
        <taxon>Pleosporomycetidae</taxon>
        <taxon>Pleosporales</taxon>
        <taxon>Lophiostomataceae</taxon>
        <taxon>Lophiostoma</taxon>
    </lineage>
</organism>
<dbReference type="Proteomes" id="UP000799324">
    <property type="component" value="Unassembled WGS sequence"/>
</dbReference>
<name>A0A6A6SPQ1_9PLEO</name>
<protein>
    <submittedName>
        <fullName evidence="2">Uncharacterized protein</fullName>
    </submittedName>
</protein>
<feature type="compositionally biased region" description="Basic and acidic residues" evidence="1">
    <location>
        <begin position="133"/>
        <end position="147"/>
    </location>
</feature>
<sequence length="425" mass="46789">MKVNMKMNVNPNMNTNMNTITDMDIPIDLFLGVPHKQLNAYIERLVEFQRRAARAVRWFGVPVPGVPEFELEDVGRKGESESDGGEYRETELGNGQRGGSGSGSHDDGRGRERGKGGLDRVDEEGEMGTDDGQEARNVEPVLKRWDDIAQPAPSLSNDNDDAESKAQQHDTHTHDSDQTNTDPKPTILPLPQAPQVQNATMLSRHYAASIISGFIGPTTQKTYLGDVTSVKTFGWRMIKSEQMLNPRRAQAFADIDDAAVSQEKGEAVVVRLVYVPMGKGAITEFREGSKAGAEMRLRLGGEDIDTDMDTDIDMLGDGVGVSVRPRKWSFNAHEALAYSAWVCPLSLLRKDHDGERCVCRDKVKRVGVCAMLCVAYGGRIEGGLERVDRGSVLPLRLETFAWIPGSVEEVRAYAVFAREAVGAWV</sequence>
<evidence type="ECO:0000313" key="3">
    <source>
        <dbReference type="Proteomes" id="UP000799324"/>
    </source>
</evidence>
<dbReference type="OrthoDB" id="10643361at2759"/>
<feature type="compositionally biased region" description="Basic and acidic residues" evidence="1">
    <location>
        <begin position="162"/>
        <end position="177"/>
    </location>
</feature>
<evidence type="ECO:0000256" key="1">
    <source>
        <dbReference type="SAM" id="MobiDB-lite"/>
    </source>
</evidence>
<feature type="region of interest" description="Disordered" evidence="1">
    <location>
        <begin position="72"/>
        <end position="191"/>
    </location>
</feature>
<accession>A0A6A6SPQ1</accession>
<feature type="compositionally biased region" description="Acidic residues" evidence="1">
    <location>
        <begin position="121"/>
        <end position="132"/>
    </location>
</feature>